<accession>C0QSH2</accession>
<gene>
    <name evidence="2" type="ordered locus">PERMA_1856</name>
</gene>
<dbReference type="Proteomes" id="UP000001366">
    <property type="component" value="Chromosome"/>
</dbReference>
<keyword evidence="3" id="KW-1185">Reference proteome</keyword>
<sequence length="223" mass="25590">MEIKKIFIHGWSFSSEIWERFKNIGNSVFLDLPFHGNNINFSDKDILNNFSENLFSYIESCDEEVVLIGWSLGATVGVLTALKKPKNLKKIILIGFSPKFKDRQLGHDPSRIKAFMMALRKDFEGTVYNFRETAVGNRFTDIPLPEKNGSIKLLRKFIEIDLTDRLDEIDIPVVLIHGKRDRIINYNASVFCSKKIKNSSLILTDSHHAPFLEMPEIISDTLI</sequence>
<organism evidence="2 3">
    <name type="scientific">Persephonella marina (strain DSM 14350 / EX-H1)</name>
    <dbReference type="NCBI Taxonomy" id="123214"/>
    <lineage>
        <taxon>Bacteria</taxon>
        <taxon>Pseudomonadati</taxon>
        <taxon>Aquificota</taxon>
        <taxon>Aquificia</taxon>
        <taxon>Aquificales</taxon>
        <taxon>Hydrogenothermaceae</taxon>
        <taxon>Persephonella</taxon>
    </lineage>
</organism>
<feature type="domain" description="AB hydrolase-1" evidence="1">
    <location>
        <begin position="6"/>
        <end position="218"/>
    </location>
</feature>
<dbReference type="KEGG" id="pmx:PERMA_1856"/>
<dbReference type="Pfam" id="PF12697">
    <property type="entry name" value="Abhydrolase_6"/>
    <property type="match status" value="1"/>
</dbReference>
<dbReference type="InterPro" id="IPR029058">
    <property type="entry name" value="AB_hydrolase_fold"/>
</dbReference>
<keyword evidence="2" id="KW-0378">Hydrolase</keyword>
<dbReference type="InterPro" id="IPR050266">
    <property type="entry name" value="AB_hydrolase_sf"/>
</dbReference>
<evidence type="ECO:0000259" key="1">
    <source>
        <dbReference type="Pfam" id="PF12697"/>
    </source>
</evidence>
<evidence type="ECO:0000313" key="2">
    <source>
        <dbReference type="EMBL" id="ACO03111.1"/>
    </source>
</evidence>
<dbReference type="HOGENOM" id="CLU_020336_12_2_0"/>
<evidence type="ECO:0000313" key="3">
    <source>
        <dbReference type="Proteomes" id="UP000001366"/>
    </source>
</evidence>
<dbReference type="SUPFAM" id="SSF53474">
    <property type="entry name" value="alpha/beta-Hydrolases"/>
    <property type="match status" value="1"/>
</dbReference>
<dbReference type="eggNOG" id="COG2267">
    <property type="taxonomic scope" value="Bacteria"/>
</dbReference>
<dbReference type="PANTHER" id="PTHR43798">
    <property type="entry name" value="MONOACYLGLYCEROL LIPASE"/>
    <property type="match status" value="1"/>
</dbReference>
<dbReference type="PaxDb" id="123214-PERMA_1856"/>
<dbReference type="ESTHER" id="permh-c0qsh2">
    <property type="family name" value="BioH"/>
</dbReference>
<dbReference type="GO" id="GO:0106435">
    <property type="term" value="F:carboxylesterase activity"/>
    <property type="evidence" value="ECO:0007669"/>
    <property type="project" value="UniProtKB-EC"/>
</dbReference>
<dbReference type="EMBL" id="CP001230">
    <property type="protein sequence ID" value="ACO03111.1"/>
    <property type="molecule type" value="Genomic_DNA"/>
</dbReference>
<dbReference type="AlphaFoldDB" id="C0QSH2"/>
<proteinExistence type="predicted"/>
<dbReference type="RefSeq" id="WP_012675350.1">
    <property type="nucleotide sequence ID" value="NC_012440.1"/>
</dbReference>
<dbReference type="InterPro" id="IPR000073">
    <property type="entry name" value="AB_hydrolase_1"/>
</dbReference>
<dbReference type="STRING" id="123214.PERMA_1856"/>
<reference evidence="2 3" key="1">
    <citation type="journal article" date="2009" name="J. Bacteriol.">
        <title>Complete and draft genome sequences of six members of the Aquificales.</title>
        <authorList>
            <person name="Reysenbach A.L."/>
            <person name="Hamamura N."/>
            <person name="Podar M."/>
            <person name="Griffiths E."/>
            <person name="Ferreira S."/>
            <person name="Hochstein R."/>
            <person name="Heidelberg J."/>
            <person name="Johnson J."/>
            <person name="Mead D."/>
            <person name="Pohorille A."/>
            <person name="Sarmiento M."/>
            <person name="Schweighofer K."/>
            <person name="Seshadri R."/>
            <person name="Voytek M.A."/>
        </authorList>
    </citation>
    <scope>NUCLEOTIDE SEQUENCE [LARGE SCALE GENOMIC DNA]</scope>
    <source>
        <strain evidence="3">DSM 14350 / EX-H1</strain>
    </source>
</reference>
<dbReference type="Gene3D" id="3.40.50.1820">
    <property type="entry name" value="alpha/beta hydrolase"/>
    <property type="match status" value="1"/>
</dbReference>
<dbReference type="EC" id="3.1.1.1" evidence="2"/>
<name>C0QSH2_PERMH</name>
<protein>
    <submittedName>
        <fullName evidence="2">Putative carboxylesterase BioH (Biotin synthesis protein bioH)</fullName>
        <ecNumber evidence="2">3.1.1.1</ecNumber>
    </submittedName>
</protein>